<reference evidence="1" key="1">
    <citation type="submission" date="2020-10" db="EMBL/GenBank/DDBJ databases">
        <title>Ca. Dormibacterota MAGs.</title>
        <authorList>
            <person name="Montgomery K."/>
        </authorList>
    </citation>
    <scope>NUCLEOTIDE SEQUENCE [LARGE SCALE GENOMIC DNA]</scope>
    <source>
        <strain evidence="1">SC8812_S17_10</strain>
    </source>
</reference>
<dbReference type="EMBL" id="JAEKNR010000125">
    <property type="protein sequence ID" value="MBJ7598758.1"/>
    <property type="molecule type" value="Genomic_DNA"/>
</dbReference>
<comment type="caution">
    <text evidence="1">The sequence shown here is derived from an EMBL/GenBank/DDBJ whole genome shotgun (WGS) entry which is preliminary data.</text>
</comment>
<evidence type="ECO:0000313" key="1">
    <source>
        <dbReference type="EMBL" id="MBJ7598758.1"/>
    </source>
</evidence>
<sequence>MIARPERVLSASDYFEALAGTLVRRLPGALRDFEAVRGRGRLLKLDYGHPVTHFEAWHHRAAGRLEVGLHFEGERELNAAAHVFFRGRIVEIKRALPRAELEPWDRGWARLYETVPAPELSDRSLGLAVERLTAYVTVLQPMLTEFWESR</sequence>
<dbReference type="RefSeq" id="WP_338201964.1">
    <property type="nucleotide sequence ID" value="NZ_JAEKNR010000125.1"/>
</dbReference>
<dbReference type="AlphaFoldDB" id="A0A934N988"/>
<accession>A0A934N988</accession>
<dbReference type="Proteomes" id="UP000612893">
    <property type="component" value="Unassembled WGS sequence"/>
</dbReference>
<name>A0A934N988_9BACT</name>
<keyword evidence="2" id="KW-1185">Reference proteome</keyword>
<protein>
    <submittedName>
        <fullName evidence="1">Uncharacterized protein</fullName>
    </submittedName>
</protein>
<proteinExistence type="predicted"/>
<gene>
    <name evidence="1" type="ORF">JF922_11830</name>
</gene>
<evidence type="ECO:0000313" key="2">
    <source>
        <dbReference type="Proteomes" id="UP000612893"/>
    </source>
</evidence>
<organism evidence="1 2">
    <name type="scientific">Candidatus Nephthysia bennettiae</name>
    <dbReference type="NCBI Taxonomy" id="3127016"/>
    <lineage>
        <taxon>Bacteria</taxon>
        <taxon>Bacillati</taxon>
        <taxon>Candidatus Dormiibacterota</taxon>
        <taxon>Candidatus Dormibacteria</taxon>
        <taxon>Candidatus Dormibacterales</taxon>
        <taxon>Candidatus Dormibacteraceae</taxon>
        <taxon>Candidatus Nephthysia</taxon>
    </lineage>
</organism>